<protein>
    <submittedName>
        <fullName evidence="10">ABC transporter permease</fullName>
    </submittedName>
</protein>
<evidence type="ECO:0000256" key="4">
    <source>
        <dbReference type="ARBA" id="ARBA00022475"/>
    </source>
</evidence>
<keyword evidence="4" id="KW-1003">Cell membrane</keyword>
<keyword evidence="7 8" id="KW-0472">Membrane</keyword>
<comment type="caution">
    <text evidence="10">The sequence shown here is derived from an EMBL/GenBank/DDBJ whole genome shotgun (WGS) entry which is preliminary data.</text>
</comment>
<dbReference type="SUPFAM" id="SSF161098">
    <property type="entry name" value="MetI-like"/>
    <property type="match status" value="1"/>
</dbReference>
<dbReference type="InterPro" id="IPR035906">
    <property type="entry name" value="MetI-like_sf"/>
</dbReference>
<reference evidence="10 11" key="1">
    <citation type="submission" date="2019-02" db="EMBL/GenBank/DDBJ databases">
        <title>The competitiveness to form nodules shapes the capacities of Rhizobium leguminosarum sv viciae communities to promote symbiosis with specific hosts.</title>
        <authorList>
            <person name="Boivin S."/>
            <person name="Lepetit M."/>
        </authorList>
    </citation>
    <scope>NUCLEOTIDE SEQUENCE [LARGE SCALE GENOMIC DNA]</scope>
    <source>
        <strain evidence="10 11">SPF4F3</strain>
    </source>
</reference>
<sequence length="276" mass="30095">MGGDMSRPLQLLVLPGLILVLVFLIIPSFDTLVASVFNPDFTTQNFSDIYNRPAYFQVLGRTMSVAMIVAVLCAVFGYPIAFYIVNQPANRQIWLLYLFLIPMWMSALVRSYAWIVLLGREGIVNSILAAGGLIDDPLKMMYTSGAVYLVMLQIMLPIQVFNSFSSMKEVDQDLIKAARVLGAKPRDAVRRVFMPLSIHGTSTGAAIIFMMSTGFFVTPALVGGPKDMMLGNLITFQVERMNAGFAAALGVALLVSALVGVLLIKGAANFVARRLA</sequence>
<evidence type="ECO:0000256" key="7">
    <source>
        <dbReference type="ARBA" id="ARBA00023136"/>
    </source>
</evidence>
<dbReference type="PANTHER" id="PTHR42929:SF5">
    <property type="entry name" value="ABC TRANSPORTER PERMEASE PROTEIN"/>
    <property type="match status" value="1"/>
</dbReference>
<keyword evidence="3 8" id="KW-0813">Transport</keyword>
<feature type="domain" description="ABC transmembrane type-1" evidence="9">
    <location>
        <begin position="59"/>
        <end position="264"/>
    </location>
</feature>
<dbReference type="PROSITE" id="PS50928">
    <property type="entry name" value="ABC_TM1"/>
    <property type="match status" value="1"/>
</dbReference>
<dbReference type="EMBL" id="SJLU01000022">
    <property type="protein sequence ID" value="TBX86689.1"/>
    <property type="molecule type" value="Genomic_DNA"/>
</dbReference>
<evidence type="ECO:0000256" key="8">
    <source>
        <dbReference type="RuleBase" id="RU363032"/>
    </source>
</evidence>
<feature type="transmembrane region" description="Helical" evidence="8">
    <location>
        <begin position="242"/>
        <end position="264"/>
    </location>
</feature>
<evidence type="ECO:0000256" key="6">
    <source>
        <dbReference type="ARBA" id="ARBA00022989"/>
    </source>
</evidence>
<dbReference type="AlphaFoldDB" id="A0A8G2ISH5"/>
<evidence type="ECO:0000256" key="2">
    <source>
        <dbReference type="ARBA" id="ARBA00007069"/>
    </source>
</evidence>
<feature type="transmembrane region" description="Helical" evidence="8">
    <location>
        <begin position="65"/>
        <end position="85"/>
    </location>
</feature>
<dbReference type="CDD" id="cd06261">
    <property type="entry name" value="TM_PBP2"/>
    <property type="match status" value="1"/>
</dbReference>
<dbReference type="PANTHER" id="PTHR42929">
    <property type="entry name" value="INNER MEMBRANE ABC TRANSPORTER PERMEASE PROTEIN YDCU-RELATED-RELATED"/>
    <property type="match status" value="1"/>
</dbReference>
<evidence type="ECO:0000256" key="5">
    <source>
        <dbReference type="ARBA" id="ARBA00022692"/>
    </source>
</evidence>
<dbReference type="GO" id="GO:0055085">
    <property type="term" value="P:transmembrane transport"/>
    <property type="evidence" value="ECO:0007669"/>
    <property type="project" value="InterPro"/>
</dbReference>
<keyword evidence="5 8" id="KW-0812">Transmembrane</keyword>
<feature type="transmembrane region" description="Helical" evidence="8">
    <location>
        <begin position="12"/>
        <end position="37"/>
    </location>
</feature>
<keyword evidence="6 8" id="KW-1133">Transmembrane helix</keyword>
<evidence type="ECO:0000259" key="9">
    <source>
        <dbReference type="PROSITE" id="PS50928"/>
    </source>
</evidence>
<dbReference type="Proteomes" id="UP000291866">
    <property type="component" value="Unassembled WGS sequence"/>
</dbReference>
<evidence type="ECO:0000256" key="3">
    <source>
        <dbReference type="ARBA" id="ARBA00022448"/>
    </source>
</evidence>
<dbReference type="GO" id="GO:0005886">
    <property type="term" value="C:plasma membrane"/>
    <property type="evidence" value="ECO:0007669"/>
    <property type="project" value="UniProtKB-SubCell"/>
</dbReference>
<comment type="similarity">
    <text evidence="2">Belongs to the binding-protein-dependent transport system permease family. CysTW subfamily.</text>
</comment>
<organism evidence="10 11">
    <name type="scientific">Rhizobium leguminosarum bv. viciae</name>
    <dbReference type="NCBI Taxonomy" id="387"/>
    <lineage>
        <taxon>Bacteria</taxon>
        <taxon>Pseudomonadati</taxon>
        <taxon>Pseudomonadota</taxon>
        <taxon>Alphaproteobacteria</taxon>
        <taxon>Hyphomicrobiales</taxon>
        <taxon>Rhizobiaceae</taxon>
        <taxon>Rhizobium/Agrobacterium group</taxon>
        <taxon>Rhizobium</taxon>
    </lineage>
</organism>
<dbReference type="InterPro" id="IPR000515">
    <property type="entry name" value="MetI-like"/>
</dbReference>
<dbReference type="Pfam" id="PF00528">
    <property type="entry name" value="BPD_transp_1"/>
    <property type="match status" value="1"/>
</dbReference>
<evidence type="ECO:0000313" key="10">
    <source>
        <dbReference type="EMBL" id="TBX86689.1"/>
    </source>
</evidence>
<name>A0A8G2ISH5_RHILV</name>
<feature type="transmembrane region" description="Helical" evidence="8">
    <location>
        <begin position="140"/>
        <end position="158"/>
    </location>
</feature>
<feature type="transmembrane region" description="Helical" evidence="8">
    <location>
        <begin position="196"/>
        <end position="222"/>
    </location>
</feature>
<dbReference type="Gene3D" id="1.10.3720.10">
    <property type="entry name" value="MetI-like"/>
    <property type="match status" value="1"/>
</dbReference>
<accession>A0A8G2ISH5</accession>
<gene>
    <name evidence="10" type="ORF">E0H31_31155</name>
</gene>
<evidence type="ECO:0000256" key="1">
    <source>
        <dbReference type="ARBA" id="ARBA00004651"/>
    </source>
</evidence>
<proteinExistence type="inferred from homology"/>
<feature type="transmembrane region" description="Helical" evidence="8">
    <location>
        <begin position="97"/>
        <end position="120"/>
    </location>
</feature>
<comment type="subcellular location">
    <subcellularLocation>
        <location evidence="1 8">Cell membrane</location>
        <topology evidence="1 8">Multi-pass membrane protein</topology>
    </subcellularLocation>
</comment>
<evidence type="ECO:0000313" key="11">
    <source>
        <dbReference type="Proteomes" id="UP000291866"/>
    </source>
</evidence>